<dbReference type="PROSITE" id="PS51387">
    <property type="entry name" value="FAD_PCMH"/>
    <property type="match status" value="1"/>
</dbReference>
<feature type="domain" description="FAD-binding PCMH-type" evidence="5">
    <location>
        <begin position="12"/>
        <end position="193"/>
    </location>
</feature>
<organism evidence="6 7">
    <name type="scientific">Mesorhizobium sanjuanii</name>
    <dbReference type="NCBI Taxonomy" id="2037900"/>
    <lineage>
        <taxon>Bacteria</taxon>
        <taxon>Pseudomonadati</taxon>
        <taxon>Pseudomonadota</taxon>
        <taxon>Alphaproteobacteria</taxon>
        <taxon>Hyphomicrobiales</taxon>
        <taxon>Phyllobacteriaceae</taxon>
        <taxon>Mesorhizobium</taxon>
    </lineage>
</organism>
<dbReference type="PANTHER" id="PTHR43716">
    <property type="entry name" value="D-2-HYDROXYGLUTARATE DEHYDROGENASE, MITOCHONDRIAL"/>
    <property type="match status" value="1"/>
</dbReference>
<dbReference type="EMBL" id="NWQG01000022">
    <property type="protein sequence ID" value="PDQ22285.1"/>
    <property type="molecule type" value="Genomic_DNA"/>
</dbReference>
<dbReference type="InterPro" id="IPR016169">
    <property type="entry name" value="FAD-bd_PCMH_sub2"/>
</dbReference>
<comment type="caution">
    <text evidence="6">The sequence shown here is derived from an EMBL/GenBank/DDBJ whole genome shotgun (WGS) entry which is preliminary data.</text>
</comment>
<name>A0A2A6FKM7_9HYPH</name>
<dbReference type="GO" id="GO:0071949">
    <property type="term" value="F:FAD binding"/>
    <property type="evidence" value="ECO:0007669"/>
    <property type="project" value="InterPro"/>
</dbReference>
<keyword evidence="3" id="KW-0285">Flavoprotein</keyword>
<comment type="cofactor">
    <cofactor evidence="1">
        <name>FAD</name>
        <dbReference type="ChEBI" id="CHEBI:57692"/>
    </cofactor>
</comment>
<dbReference type="InterPro" id="IPR036318">
    <property type="entry name" value="FAD-bd_PCMH-like_sf"/>
</dbReference>
<dbReference type="InterPro" id="IPR004113">
    <property type="entry name" value="FAD-bd_oxidored_4_C"/>
</dbReference>
<dbReference type="Gene3D" id="3.30.43.10">
    <property type="entry name" value="Uridine Diphospho-n-acetylenolpyruvylglucosamine Reductase, domain 2"/>
    <property type="match status" value="1"/>
</dbReference>
<dbReference type="SUPFAM" id="SSF56176">
    <property type="entry name" value="FAD-binding/transporter-associated domain-like"/>
    <property type="match status" value="1"/>
</dbReference>
<dbReference type="GO" id="GO:0022904">
    <property type="term" value="P:respiratory electron transport chain"/>
    <property type="evidence" value="ECO:0007669"/>
    <property type="project" value="TreeGrafter"/>
</dbReference>
<dbReference type="Proteomes" id="UP000219182">
    <property type="component" value="Unassembled WGS sequence"/>
</dbReference>
<dbReference type="InterPro" id="IPR016166">
    <property type="entry name" value="FAD-bd_PCMH"/>
</dbReference>
<evidence type="ECO:0000256" key="1">
    <source>
        <dbReference type="ARBA" id="ARBA00001974"/>
    </source>
</evidence>
<dbReference type="Pfam" id="PF02913">
    <property type="entry name" value="FAD-oxidase_C"/>
    <property type="match status" value="1"/>
</dbReference>
<dbReference type="InterPro" id="IPR016171">
    <property type="entry name" value="Vanillyl_alc_oxidase_C-sub2"/>
</dbReference>
<dbReference type="Gene3D" id="3.30.465.10">
    <property type="match status" value="1"/>
</dbReference>
<evidence type="ECO:0000313" key="6">
    <source>
        <dbReference type="EMBL" id="PDQ22285.1"/>
    </source>
</evidence>
<proteinExistence type="inferred from homology"/>
<dbReference type="InterPro" id="IPR051264">
    <property type="entry name" value="FAD-oxidored/transferase_4"/>
</dbReference>
<dbReference type="Gene3D" id="3.30.70.2190">
    <property type="match status" value="1"/>
</dbReference>
<dbReference type="AlphaFoldDB" id="A0A2A6FKM7"/>
<reference evidence="6 7" key="1">
    <citation type="submission" date="2017-09" db="EMBL/GenBank/DDBJ databases">
        <title>Mesorhizobum sanjuanii sp. nov. isolated from nodules of Lotus tenuis in saline-alkaline lowlands of Flooding Pampa.</title>
        <authorList>
            <person name="Sannazzaro A.I."/>
            <person name="Torres Tejerizo G.A."/>
            <person name="Fontana F."/>
            <person name="Cumpa Velazquez L.M."/>
            <person name="Hansen L."/>
            <person name="Pistorio M."/>
            <person name="Estrella M.J."/>
        </authorList>
    </citation>
    <scope>NUCLEOTIDE SEQUENCE [LARGE SCALE GENOMIC DNA]</scope>
    <source>
        <strain evidence="6 7">BSA136</strain>
    </source>
</reference>
<keyword evidence="7" id="KW-1185">Reference proteome</keyword>
<sequence length="452" mass="48639">MEGFLIDVRRSYRAEALCVVQPADTSEVSDVMKLCHERGIAVTPMGGNTGLVGGAIARTEVPGIILSLKRMNRVRELSLVDDTITVDAGCVLADIQRTVADADRLFPLNLSSEGSCQIGGNIATNAGGVTAVRYGTMRQLVLGLEVVLPNGTVLNGLLKLRKDNTGYDLRQLFIGAEGTLGVITAAVLKLFPAPKATATAMLAVASVDLAMEVLGLVRSAFGERLTSFEIISADYMDVVLRNVAETRSPFIERPAWNLLVEITDSNGDADLAAPMEAVLKTALERELIADAVIAQSEAQAASLWHLRHAVSDAIRYAGPNMSHDSSVPLDKQGVFAELTYARIGARFPESEVLMVGHLGDGNMHIVVLFKPDRFAGREDYMAASEAIDLIIDAIVVELRGSITAEHGVGLSYRYRLDRTTEPAEIELMRAIKNAFDPKGIMNPGKILLPSSR</sequence>
<comment type="similarity">
    <text evidence="2">Belongs to the FAD-binding oxidoreductase/transferase type 4 family.</text>
</comment>
<dbReference type="InterPro" id="IPR016164">
    <property type="entry name" value="FAD-linked_Oxase-like_C"/>
</dbReference>
<dbReference type="InterPro" id="IPR016167">
    <property type="entry name" value="FAD-bd_PCMH_sub1"/>
</dbReference>
<dbReference type="SUPFAM" id="SSF55103">
    <property type="entry name" value="FAD-linked oxidases, C-terminal domain"/>
    <property type="match status" value="1"/>
</dbReference>
<dbReference type="Gene3D" id="3.30.70.2740">
    <property type="match status" value="1"/>
</dbReference>
<evidence type="ECO:0000313" key="7">
    <source>
        <dbReference type="Proteomes" id="UP000219182"/>
    </source>
</evidence>
<dbReference type="PANTHER" id="PTHR43716:SF2">
    <property type="entry name" value="BLL6224 PROTEIN"/>
    <property type="match status" value="1"/>
</dbReference>
<evidence type="ECO:0000256" key="2">
    <source>
        <dbReference type="ARBA" id="ARBA00008000"/>
    </source>
</evidence>
<dbReference type="Pfam" id="PF01565">
    <property type="entry name" value="FAD_binding_4"/>
    <property type="match status" value="1"/>
</dbReference>
<protein>
    <submittedName>
        <fullName evidence="6">FAD-dependent oxidoreductase</fullName>
    </submittedName>
</protein>
<dbReference type="InterPro" id="IPR006094">
    <property type="entry name" value="Oxid_FAD_bind_N"/>
</dbReference>
<accession>A0A2A6FKM7</accession>
<evidence type="ECO:0000256" key="4">
    <source>
        <dbReference type="ARBA" id="ARBA00022827"/>
    </source>
</evidence>
<evidence type="ECO:0000259" key="5">
    <source>
        <dbReference type="PROSITE" id="PS51387"/>
    </source>
</evidence>
<dbReference type="GO" id="GO:0003824">
    <property type="term" value="F:catalytic activity"/>
    <property type="evidence" value="ECO:0007669"/>
    <property type="project" value="InterPro"/>
</dbReference>
<dbReference type="Gene3D" id="1.10.45.10">
    <property type="entry name" value="Vanillyl-alcohol Oxidase, Chain A, domain 4"/>
    <property type="match status" value="1"/>
</dbReference>
<dbReference type="FunFam" id="1.10.45.10:FF:000001">
    <property type="entry name" value="D-lactate dehydrogenase mitochondrial"/>
    <property type="match status" value="1"/>
</dbReference>
<gene>
    <name evidence="6" type="ORF">CN311_05085</name>
</gene>
<keyword evidence="4" id="KW-0274">FAD</keyword>
<evidence type="ECO:0000256" key="3">
    <source>
        <dbReference type="ARBA" id="ARBA00022630"/>
    </source>
</evidence>